<keyword evidence="2" id="KW-1133">Transmembrane helix</keyword>
<evidence type="ECO:0000313" key="4">
    <source>
        <dbReference type="Proteomes" id="UP000276133"/>
    </source>
</evidence>
<dbReference type="EMBL" id="REGN01003706">
    <property type="protein sequence ID" value="RNA21236.1"/>
    <property type="molecule type" value="Genomic_DNA"/>
</dbReference>
<accession>A0A3M7RCE9</accession>
<reference evidence="3 4" key="1">
    <citation type="journal article" date="2018" name="Sci. Rep.">
        <title>Genomic signatures of local adaptation to the degree of environmental predictability in rotifers.</title>
        <authorList>
            <person name="Franch-Gras L."/>
            <person name="Hahn C."/>
            <person name="Garcia-Roger E.M."/>
            <person name="Carmona M.J."/>
            <person name="Serra M."/>
            <person name="Gomez A."/>
        </authorList>
    </citation>
    <scope>NUCLEOTIDE SEQUENCE [LARGE SCALE GENOMIC DNA]</scope>
    <source>
        <strain evidence="3">HYR1</strain>
    </source>
</reference>
<keyword evidence="2" id="KW-0472">Membrane</keyword>
<feature type="compositionally biased region" description="Basic residues" evidence="1">
    <location>
        <begin position="149"/>
        <end position="158"/>
    </location>
</feature>
<evidence type="ECO:0000313" key="3">
    <source>
        <dbReference type="EMBL" id="RNA21236.1"/>
    </source>
</evidence>
<sequence>MTLKKRGYGLTISVHACLDTFLKSTRSALIAMGLVHLTSALALVLAHVLTIATDGALEKAGATVARKYAVMFAARVVVADFARHVCQYAARWCVRMVVTVMMVMTTTATTQTSAANHFFFSSFFLKKSITTLDTIQVEKEKKEREREKKTKKCSPKMS</sequence>
<comment type="caution">
    <text evidence="3">The sequence shown here is derived from an EMBL/GenBank/DDBJ whole genome shotgun (WGS) entry which is preliminary data.</text>
</comment>
<proteinExistence type="predicted"/>
<gene>
    <name evidence="3" type="ORF">BpHYR1_028791</name>
</gene>
<dbReference type="Proteomes" id="UP000276133">
    <property type="component" value="Unassembled WGS sequence"/>
</dbReference>
<keyword evidence="4" id="KW-1185">Reference proteome</keyword>
<feature type="transmembrane region" description="Helical" evidence="2">
    <location>
        <begin position="28"/>
        <end position="49"/>
    </location>
</feature>
<name>A0A3M7RCE9_BRAPC</name>
<protein>
    <submittedName>
        <fullName evidence="3">Uncharacterized protein</fullName>
    </submittedName>
</protein>
<evidence type="ECO:0000256" key="1">
    <source>
        <dbReference type="SAM" id="MobiDB-lite"/>
    </source>
</evidence>
<dbReference type="AlphaFoldDB" id="A0A3M7RCE9"/>
<evidence type="ECO:0000256" key="2">
    <source>
        <dbReference type="SAM" id="Phobius"/>
    </source>
</evidence>
<keyword evidence="2" id="KW-0812">Transmembrane</keyword>
<organism evidence="3 4">
    <name type="scientific">Brachionus plicatilis</name>
    <name type="common">Marine rotifer</name>
    <name type="synonym">Brachionus muelleri</name>
    <dbReference type="NCBI Taxonomy" id="10195"/>
    <lineage>
        <taxon>Eukaryota</taxon>
        <taxon>Metazoa</taxon>
        <taxon>Spiralia</taxon>
        <taxon>Gnathifera</taxon>
        <taxon>Rotifera</taxon>
        <taxon>Eurotatoria</taxon>
        <taxon>Monogononta</taxon>
        <taxon>Pseudotrocha</taxon>
        <taxon>Ploima</taxon>
        <taxon>Brachionidae</taxon>
        <taxon>Brachionus</taxon>
    </lineage>
</organism>
<feature type="region of interest" description="Disordered" evidence="1">
    <location>
        <begin position="139"/>
        <end position="158"/>
    </location>
</feature>
<feature type="compositionally biased region" description="Basic and acidic residues" evidence="1">
    <location>
        <begin position="139"/>
        <end position="148"/>
    </location>
</feature>